<organism evidence="5">
    <name type="scientific">Chlamydomonas euryale</name>
    <dbReference type="NCBI Taxonomy" id="1486919"/>
    <lineage>
        <taxon>Eukaryota</taxon>
        <taxon>Viridiplantae</taxon>
        <taxon>Chlorophyta</taxon>
        <taxon>core chlorophytes</taxon>
        <taxon>Chlorophyceae</taxon>
        <taxon>CS clade</taxon>
        <taxon>Chlamydomonadales</taxon>
        <taxon>Chlamydomonadaceae</taxon>
        <taxon>Chlamydomonas</taxon>
    </lineage>
</organism>
<dbReference type="EMBL" id="HBEC01001072">
    <property type="protein sequence ID" value="CAD8280469.1"/>
    <property type="molecule type" value="Transcribed_RNA"/>
</dbReference>
<dbReference type="AlphaFoldDB" id="A0A6U2BVE6"/>
<feature type="coiled-coil region" evidence="2">
    <location>
        <begin position="476"/>
        <end position="608"/>
    </location>
</feature>
<feature type="coiled-coil region" evidence="2">
    <location>
        <begin position="783"/>
        <end position="838"/>
    </location>
</feature>
<proteinExistence type="predicted"/>
<dbReference type="InterPro" id="IPR049270">
    <property type="entry name" value="CFAP58_CC"/>
</dbReference>
<feature type="compositionally biased region" description="Polar residues" evidence="3">
    <location>
        <begin position="852"/>
        <end position="861"/>
    </location>
</feature>
<evidence type="ECO:0000256" key="2">
    <source>
        <dbReference type="SAM" id="Coils"/>
    </source>
</evidence>
<name>A0A6U2BVE6_9CHLO</name>
<dbReference type="Pfam" id="PF21771">
    <property type="entry name" value="CFAP58_CC"/>
    <property type="match status" value="1"/>
</dbReference>
<feature type="coiled-coil region" evidence="2">
    <location>
        <begin position="651"/>
        <end position="709"/>
    </location>
</feature>
<feature type="domain" description="Cilia- and flagella-associated protein 58 central coiled coil" evidence="4">
    <location>
        <begin position="375"/>
        <end position="675"/>
    </location>
</feature>
<feature type="region of interest" description="Disordered" evidence="3">
    <location>
        <begin position="846"/>
        <end position="873"/>
    </location>
</feature>
<feature type="coiled-coil region" evidence="2">
    <location>
        <begin position="112"/>
        <end position="370"/>
    </location>
</feature>
<evidence type="ECO:0000313" key="5">
    <source>
        <dbReference type="EMBL" id="CAD8280469.1"/>
    </source>
</evidence>
<keyword evidence="1 2" id="KW-0175">Coiled coil</keyword>
<evidence type="ECO:0000256" key="3">
    <source>
        <dbReference type="SAM" id="MobiDB-lite"/>
    </source>
</evidence>
<protein>
    <recommendedName>
        <fullName evidence="4">Cilia- and flagella-associated protein 58 central coiled coil domain-containing protein</fullName>
    </recommendedName>
</protein>
<accession>A0A6U2BVE6</accession>
<evidence type="ECO:0000313" key="6">
    <source>
        <dbReference type="EMBL" id="CAD8280470.1"/>
    </source>
</evidence>
<sequence>MAADDTGPSKAIAGDDLEGRAYEVLEREFQEVLQELVGDQSLERFRVEYEKLHRALKKSHDGEKRLVKKCRELNAEIVANAAKVQTALKLNEEDQTTISALKKEIEKAWKMVDASHEKEAKAKETIQQLKMEIANLTRLVEQGSGLAMGEESTLNDLLRQKEDLIRERDQQVDQIMALRAELMETQEKLRMSENEKLTLETDTQSLKDNISEKKMEAEREARKKEKMEKEMKELRAALDARQGDVKMKQQQIQATEEHVARLEQMVRDSRITTDKAQKEYNQLNEKVQKLHHDLEEQIHTNTQLLAENSQKQVELKVKEDEIAQIKAEAMRVNKLREQTAKKIKQLEDQRSEVENERDALKLEISSLEHDLELKAKDMEHEKKKFDELVRERDILSKLRSQAEGATQKQLDLIKINENTKRNLEQEIQGYRMESQKQSKQIWQLEKEREKYSVEASDAAGKYMQALEEVKLREMAIIDLQKRISEGEGRLKQQQNLYEAVRADRNLYSKNLIEAQDEIQEMKRKFKIMQHQIEQLKEEISAKDLALVKEHFDHMKVEKEKEALRMELNKAKQQIKEADNAIGSQRAEIEKLNHIINEADQERIRQKKEYDVVVNERDILGTQLIRRNDELALLYEKIKIQQSTLSKGQIQYRDRLNEIRVLKIKLNDLKRELHILKSSVANIDVLKREVHQLGRELLQERTKVKALSEELENPLNVHRWRKLEGSDPSTYEMIQKIQTLQKRLIAKTEEVVEKDLLIQEKEKLYMELKNILARQPGPEVAEQLSIYQANLREKTKQMKAMASELNMYQAQVNEYKYEIERLVRELSDMKRKYFDTKRREQLDREKGIKAIGPNTTGSTQPRFTGGGFSLMQQP</sequence>
<reference evidence="5" key="1">
    <citation type="submission" date="2021-01" db="EMBL/GenBank/DDBJ databases">
        <authorList>
            <person name="Corre E."/>
            <person name="Pelletier E."/>
            <person name="Niang G."/>
            <person name="Scheremetjew M."/>
            <person name="Finn R."/>
            <person name="Kale V."/>
            <person name="Holt S."/>
            <person name="Cochrane G."/>
            <person name="Meng A."/>
            <person name="Brown T."/>
            <person name="Cohen L."/>
        </authorList>
    </citation>
    <scope>NUCLEOTIDE SEQUENCE</scope>
    <source>
        <strain evidence="5">CCMP219</strain>
    </source>
</reference>
<dbReference type="EMBL" id="HBEC01001073">
    <property type="protein sequence ID" value="CAD8280470.1"/>
    <property type="molecule type" value="Transcribed_RNA"/>
</dbReference>
<feature type="coiled-coil region" evidence="2">
    <location>
        <begin position="413"/>
        <end position="440"/>
    </location>
</feature>
<dbReference type="GO" id="GO:0005856">
    <property type="term" value="C:cytoskeleton"/>
    <property type="evidence" value="ECO:0007669"/>
    <property type="project" value="TreeGrafter"/>
</dbReference>
<gene>
    <name evidence="5" type="ORF">CEUR00632_LOCUS504</name>
    <name evidence="6" type="ORF">CEUR00632_LOCUS505</name>
</gene>
<dbReference type="Gene3D" id="1.10.287.1490">
    <property type="match status" value="1"/>
</dbReference>
<evidence type="ECO:0000259" key="4">
    <source>
        <dbReference type="Pfam" id="PF21771"/>
    </source>
</evidence>
<dbReference type="PANTHER" id="PTHR32083">
    <property type="entry name" value="CILIA AND FLAGELLA-ASSOCIATED PROTEIN 58-RELATED"/>
    <property type="match status" value="1"/>
</dbReference>
<evidence type="ECO:0000256" key="1">
    <source>
        <dbReference type="ARBA" id="ARBA00023054"/>
    </source>
</evidence>
<dbReference type="PANTHER" id="PTHR32083:SF0">
    <property type="entry name" value="CILIA AND FLAGELLA-ASSOCIATED PROTEIN 58"/>
    <property type="match status" value="1"/>
</dbReference>